<dbReference type="Gene3D" id="1.10.3730.10">
    <property type="entry name" value="ProC C-terminal domain-like"/>
    <property type="match status" value="1"/>
</dbReference>
<name>A0ABN2QMI2_9MICO</name>
<accession>A0ABN2QMI2</accession>
<keyword evidence="2 4" id="KW-0521">NADP</keyword>
<dbReference type="PANTHER" id="PTHR11645">
    <property type="entry name" value="PYRROLINE-5-CARBOXYLATE REDUCTASE"/>
    <property type="match status" value="1"/>
</dbReference>
<evidence type="ECO:0000313" key="9">
    <source>
        <dbReference type="EMBL" id="GAA1954799.1"/>
    </source>
</evidence>
<organism evidence="9 10">
    <name type="scientific">Agromyces allii</name>
    <dbReference type="NCBI Taxonomy" id="393607"/>
    <lineage>
        <taxon>Bacteria</taxon>
        <taxon>Bacillati</taxon>
        <taxon>Actinomycetota</taxon>
        <taxon>Actinomycetes</taxon>
        <taxon>Micrococcales</taxon>
        <taxon>Microbacteriaceae</taxon>
        <taxon>Agromyces</taxon>
    </lineage>
</organism>
<evidence type="ECO:0000259" key="8">
    <source>
        <dbReference type="Pfam" id="PF14748"/>
    </source>
</evidence>
<comment type="caution">
    <text evidence="9">The sequence shown here is derived from an EMBL/GenBank/DDBJ whole genome shotgun (WGS) entry which is preliminary data.</text>
</comment>
<evidence type="ECO:0000256" key="3">
    <source>
        <dbReference type="ARBA" id="ARBA00023002"/>
    </source>
</evidence>
<keyword evidence="4 6" id="KW-0028">Amino-acid biosynthesis</keyword>
<dbReference type="SUPFAM" id="SSF48179">
    <property type="entry name" value="6-phosphogluconate dehydrogenase C-terminal domain-like"/>
    <property type="match status" value="1"/>
</dbReference>
<keyword evidence="4" id="KW-0963">Cytoplasm</keyword>
<dbReference type="Pfam" id="PF14748">
    <property type="entry name" value="P5CR_dimer"/>
    <property type="match status" value="1"/>
</dbReference>
<dbReference type="InterPro" id="IPR000304">
    <property type="entry name" value="Pyrroline-COOH_reductase"/>
</dbReference>
<dbReference type="InterPro" id="IPR053790">
    <property type="entry name" value="P5CR-like_CS"/>
</dbReference>
<keyword evidence="3 4" id="KW-0560">Oxidoreductase</keyword>
<comment type="catalytic activity">
    <reaction evidence="4 6">
        <text>L-proline + NADP(+) = (S)-1-pyrroline-5-carboxylate + NADPH + 2 H(+)</text>
        <dbReference type="Rhea" id="RHEA:14109"/>
        <dbReference type="ChEBI" id="CHEBI:15378"/>
        <dbReference type="ChEBI" id="CHEBI:17388"/>
        <dbReference type="ChEBI" id="CHEBI:57783"/>
        <dbReference type="ChEBI" id="CHEBI:58349"/>
        <dbReference type="ChEBI" id="CHEBI:60039"/>
        <dbReference type="EC" id="1.5.1.2"/>
    </reaction>
</comment>
<dbReference type="InterPro" id="IPR036291">
    <property type="entry name" value="NAD(P)-bd_dom_sf"/>
</dbReference>
<evidence type="ECO:0000259" key="7">
    <source>
        <dbReference type="Pfam" id="PF03807"/>
    </source>
</evidence>
<dbReference type="EC" id="1.5.1.2" evidence="4 5"/>
<reference evidence="9 10" key="1">
    <citation type="journal article" date="2019" name="Int. J. Syst. Evol. Microbiol.">
        <title>The Global Catalogue of Microorganisms (GCM) 10K type strain sequencing project: providing services to taxonomists for standard genome sequencing and annotation.</title>
        <authorList>
            <consortium name="The Broad Institute Genomics Platform"/>
            <consortium name="The Broad Institute Genome Sequencing Center for Infectious Disease"/>
            <person name="Wu L."/>
            <person name="Ma J."/>
        </authorList>
    </citation>
    <scope>NUCLEOTIDE SEQUENCE [LARGE SCALE GENOMIC DNA]</scope>
    <source>
        <strain evidence="9 10">JCM 13584</strain>
    </source>
</reference>
<dbReference type="PANTHER" id="PTHR11645:SF0">
    <property type="entry name" value="PYRROLINE-5-CARBOXYLATE REDUCTASE 3"/>
    <property type="match status" value="1"/>
</dbReference>
<keyword evidence="10" id="KW-1185">Reference proteome</keyword>
<keyword evidence="4 6" id="KW-0641">Proline biosynthesis</keyword>
<protein>
    <recommendedName>
        <fullName evidence="4 5">Pyrroline-5-carboxylate reductase</fullName>
        <shortName evidence="4">P5C reductase</shortName>
        <shortName evidence="4">P5CR</shortName>
        <ecNumber evidence="4 5">1.5.1.2</ecNumber>
    </recommendedName>
    <alternativeName>
        <fullName evidence="4">PCA reductase</fullName>
    </alternativeName>
</protein>
<gene>
    <name evidence="4 9" type="primary">proC</name>
    <name evidence="9" type="ORF">GCM10009717_20920</name>
</gene>
<dbReference type="HAMAP" id="MF_01925">
    <property type="entry name" value="P5C_reductase"/>
    <property type="match status" value="1"/>
</dbReference>
<dbReference type="PROSITE" id="PS00521">
    <property type="entry name" value="P5CR"/>
    <property type="match status" value="1"/>
</dbReference>
<dbReference type="PIRSF" id="PIRSF000193">
    <property type="entry name" value="Pyrrol-5-carb_rd"/>
    <property type="match status" value="1"/>
</dbReference>
<evidence type="ECO:0000256" key="4">
    <source>
        <dbReference type="HAMAP-Rule" id="MF_01925"/>
    </source>
</evidence>
<dbReference type="SUPFAM" id="SSF51735">
    <property type="entry name" value="NAD(P)-binding Rossmann-fold domains"/>
    <property type="match status" value="1"/>
</dbReference>
<feature type="domain" description="Pyrroline-5-carboxylate reductase dimerisation" evidence="8">
    <location>
        <begin position="175"/>
        <end position="279"/>
    </location>
</feature>
<dbReference type="NCBIfam" id="TIGR00112">
    <property type="entry name" value="proC"/>
    <property type="match status" value="1"/>
</dbReference>
<dbReference type="InterPro" id="IPR008927">
    <property type="entry name" value="6-PGluconate_DH-like_C_sf"/>
</dbReference>
<evidence type="ECO:0000256" key="1">
    <source>
        <dbReference type="ARBA" id="ARBA00005525"/>
    </source>
</evidence>
<sequence>MPDRSPVTLPTIAFLGAGSMARAVLTGLLAPGIEIDGGIRATNRSAANADTLSELDGVTAFATETDAAANRTAVAGAKIVVVAVKPAMVPDLLREIADALEPDAVVVSVAAGVTVATFESLLPSSVAVIRSMPNTPALVGRAVTGVAAGTRSSEADLALAVTLFETVGDVIVVPEEQIDALSTISGSGPAYVFYLIEQLTAAAVAKGFTPEQAALMVQGTFRGASELLAASDVDPTELRRRVTSPKGTTERAVAVLEGAGLEQIFTEATDAALARARELAAGA</sequence>
<evidence type="ECO:0000256" key="5">
    <source>
        <dbReference type="NCBIfam" id="TIGR00112"/>
    </source>
</evidence>
<evidence type="ECO:0000256" key="2">
    <source>
        <dbReference type="ARBA" id="ARBA00022857"/>
    </source>
</evidence>
<dbReference type="InterPro" id="IPR029036">
    <property type="entry name" value="P5CR_dimer"/>
</dbReference>
<dbReference type="EMBL" id="BAAAMK010000004">
    <property type="protein sequence ID" value="GAA1954799.1"/>
    <property type="molecule type" value="Genomic_DNA"/>
</dbReference>
<comment type="function">
    <text evidence="4">Catalyzes the reduction of 1-pyrroline-5-carboxylate (PCA) to L-proline.</text>
</comment>
<feature type="domain" description="Pyrroline-5-carboxylate reductase catalytic N-terminal" evidence="7">
    <location>
        <begin position="11"/>
        <end position="112"/>
    </location>
</feature>
<evidence type="ECO:0000256" key="6">
    <source>
        <dbReference type="RuleBase" id="RU003903"/>
    </source>
</evidence>
<evidence type="ECO:0000313" key="10">
    <source>
        <dbReference type="Proteomes" id="UP001499954"/>
    </source>
</evidence>
<comment type="pathway">
    <text evidence="4 6">Amino-acid biosynthesis; L-proline biosynthesis; L-proline from L-glutamate 5-semialdehyde: step 1/1.</text>
</comment>
<dbReference type="Gene3D" id="3.40.50.720">
    <property type="entry name" value="NAD(P)-binding Rossmann-like Domain"/>
    <property type="match status" value="1"/>
</dbReference>
<dbReference type="RefSeq" id="WP_157416114.1">
    <property type="nucleotide sequence ID" value="NZ_BAAAMK010000004.1"/>
</dbReference>
<comment type="subcellular location">
    <subcellularLocation>
        <location evidence="4">Cytoplasm</location>
    </subcellularLocation>
</comment>
<proteinExistence type="inferred from homology"/>
<dbReference type="Proteomes" id="UP001499954">
    <property type="component" value="Unassembled WGS sequence"/>
</dbReference>
<dbReference type="InterPro" id="IPR028939">
    <property type="entry name" value="P5C_Rdtase_cat_N"/>
</dbReference>
<dbReference type="Pfam" id="PF03807">
    <property type="entry name" value="F420_oxidored"/>
    <property type="match status" value="1"/>
</dbReference>
<comment type="similarity">
    <text evidence="1 4 6">Belongs to the pyrroline-5-carboxylate reductase family.</text>
</comment>
<comment type="catalytic activity">
    <reaction evidence="4">
        <text>L-proline + NAD(+) = (S)-1-pyrroline-5-carboxylate + NADH + 2 H(+)</text>
        <dbReference type="Rhea" id="RHEA:14105"/>
        <dbReference type="ChEBI" id="CHEBI:15378"/>
        <dbReference type="ChEBI" id="CHEBI:17388"/>
        <dbReference type="ChEBI" id="CHEBI:57540"/>
        <dbReference type="ChEBI" id="CHEBI:57945"/>
        <dbReference type="ChEBI" id="CHEBI:60039"/>
        <dbReference type="EC" id="1.5.1.2"/>
    </reaction>
</comment>